<comment type="similarity">
    <text evidence="8">Belongs to the P-Pant transferase superfamily. AcpS family.</text>
</comment>
<dbReference type="InterPro" id="IPR037143">
    <property type="entry name" value="4-PPantetheinyl_Trfase_dom_sf"/>
</dbReference>
<organism evidence="10 11">
    <name type="scientific">Acetobacter musti</name>
    <dbReference type="NCBI Taxonomy" id="864732"/>
    <lineage>
        <taxon>Bacteria</taxon>
        <taxon>Pseudomonadati</taxon>
        <taxon>Pseudomonadota</taxon>
        <taxon>Alphaproteobacteria</taxon>
        <taxon>Acetobacterales</taxon>
        <taxon>Acetobacteraceae</taxon>
        <taxon>Acetobacter</taxon>
    </lineage>
</organism>
<feature type="binding site" evidence="8">
    <location>
        <position position="8"/>
    </location>
    <ligand>
        <name>Mg(2+)</name>
        <dbReference type="ChEBI" id="CHEBI:18420"/>
    </ligand>
</feature>
<name>A0ABX0JJZ8_9PROT</name>
<keyword evidence="1 8" id="KW-0444">Lipid biosynthesis</keyword>
<dbReference type="InterPro" id="IPR004568">
    <property type="entry name" value="Ppantetheine-prot_Trfase_dom"/>
</dbReference>
<dbReference type="InterPro" id="IPR002582">
    <property type="entry name" value="ACPS"/>
</dbReference>
<gene>
    <name evidence="8" type="primary">acpS</name>
    <name evidence="10" type="ORF">GOB93_02020</name>
</gene>
<accession>A0ABX0JJZ8</accession>
<dbReference type="Gene3D" id="3.90.470.20">
    <property type="entry name" value="4'-phosphopantetheinyl transferase domain"/>
    <property type="match status" value="1"/>
</dbReference>
<evidence type="ECO:0000256" key="5">
    <source>
        <dbReference type="ARBA" id="ARBA00022842"/>
    </source>
</evidence>
<evidence type="ECO:0000256" key="1">
    <source>
        <dbReference type="ARBA" id="ARBA00022516"/>
    </source>
</evidence>
<evidence type="ECO:0000259" key="9">
    <source>
        <dbReference type="Pfam" id="PF01648"/>
    </source>
</evidence>
<keyword evidence="11" id="KW-1185">Reference proteome</keyword>
<dbReference type="InterPro" id="IPR008278">
    <property type="entry name" value="4-PPantetheinyl_Trfase_dom"/>
</dbReference>
<dbReference type="EC" id="2.7.8.7" evidence="8"/>
<evidence type="ECO:0000256" key="6">
    <source>
        <dbReference type="ARBA" id="ARBA00023098"/>
    </source>
</evidence>
<comment type="function">
    <text evidence="8">Transfers the 4'-phosphopantetheine moiety from coenzyme A to a Ser of acyl-carrier-protein.</text>
</comment>
<keyword evidence="2 8" id="KW-0808">Transferase</keyword>
<keyword evidence="5 8" id="KW-0460">Magnesium</keyword>
<evidence type="ECO:0000256" key="3">
    <source>
        <dbReference type="ARBA" id="ARBA00022723"/>
    </source>
</evidence>
<evidence type="ECO:0000313" key="10">
    <source>
        <dbReference type="EMBL" id="NHN83415.1"/>
    </source>
</evidence>
<comment type="catalytic activity">
    <reaction evidence="8">
        <text>apo-[ACP] + CoA = holo-[ACP] + adenosine 3',5'-bisphosphate + H(+)</text>
        <dbReference type="Rhea" id="RHEA:12068"/>
        <dbReference type="Rhea" id="RHEA-COMP:9685"/>
        <dbReference type="Rhea" id="RHEA-COMP:9690"/>
        <dbReference type="ChEBI" id="CHEBI:15378"/>
        <dbReference type="ChEBI" id="CHEBI:29999"/>
        <dbReference type="ChEBI" id="CHEBI:57287"/>
        <dbReference type="ChEBI" id="CHEBI:58343"/>
        <dbReference type="ChEBI" id="CHEBI:64479"/>
        <dbReference type="EC" id="2.7.8.7"/>
    </reaction>
</comment>
<dbReference type="EMBL" id="WOTB01000002">
    <property type="protein sequence ID" value="NHN83415.1"/>
    <property type="molecule type" value="Genomic_DNA"/>
</dbReference>
<reference evidence="10 11" key="1">
    <citation type="journal article" date="2020" name="Int. J. Syst. Evol. Microbiol.">
        <title>Novel acetic acid bacteria from cider fermentations: Acetobacter conturbans sp. nov. and Acetobacter fallax sp. nov.</title>
        <authorList>
            <person name="Sombolestani A.S."/>
            <person name="Cleenwerck I."/>
            <person name="Cnockaert M."/>
            <person name="Borremans W."/>
            <person name="Wieme A.D."/>
            <person name="De Vuyst L."/>
            <person name="Vandamme P."/>
        </authorList>
    </citation>
    <scope>NUCLEOTIDE SEQUENCE [LARGE SCALE GENOMIC DNA]</scope>
    <source>
        <strain evidence="10 11">LMG 30640</strain>
    </source>
</reference>
<dbReference type="NCBIfam" id="TIGR00516">
    <property type="entry name" value="acpS"/>
    <property type="match status" value="1"/>
</dbReference>
<dbReference type="GO" id="GO:0008897">
    <property type="term" value="F:holo-[acyl-carrier-protein] synthase activity"/>
    <property type="evidence" value="ECO:0007669"/>
    <property type="project" value="UniProtKB-EC"/>
</dbReference>
<feature type="binding site" evidence="8">
    <location>
        <position position="59"/>
    </location>
    <ligand>
        <name>Mg(2+)</name>
        <dbReference type="ChEBI" id="CHEBI:18420"/>
    </ligand>
</feature>
<dbReference type="HAMAP" id="MF_00101">
    <property type="entry name" value="AcpS"/>
    <property type="match status" value="1"/>
</dbReference>
<evidence type="ECO:0000313" key="11">
    <source>
        <dbReference type="Proteomes" id="UP000635278"/>
    </source>
</evidence>
<dbReference type="SUPFAM" id="SSF56214">
    <property type="entry name" value="4'-phosphopantetheinyl transferase"/>
    <property type="match status" value="1"/>
</dbReference>
<keyword evidence="3 8" id="KW-0479">Metal-binding</keyword>
<keyword evidence="8" id="KW-0963">Cytoplasm</keyword>
<comment type="subcellular location">
    <subcellularLocation>
        <location evidence="8">Cytoplasm</location>
    </subcellularLocation>
</comment>
<evidence type="ECO:0000256" key="4">
    <source>
        <dbReference type="ARBA" id="ARBA00022832"/>
    </source>
</evidence>
<evidence type="ECO:0000256" key="7">
    <source>
        <dbReference type="ARBA" id="ARBA00023160"/>
    </source>
</evidence>
<protein>
    <recommendedName>
        <fullName evidence="8">Holo-[acyl-carrier-protein] synthase</fullName>
        <shortName evidence="8">Holo-ACP synthase</shortName>
        <ecNumber evidence="8">2.7.8.7</ecNumber>
    </recommendedName>
    <alternativeName>
        <fullName evidence="8">4'-phosphopantetheinyl transferase AcpS</fullName>
    </alternativeName>
</protein>
<sequence>MIIGVGMDLTDTRRIGRAIERFGDRFLQRVFTDAERARAERRSGEARIGTYAKRWAAKEACAKALGTGFAAGVFHSTIGVGNLPSGQPVLTLTGGSAARLAELTPAGTVVRMHLTMTDDAPYALAQVMIEALPADTADRSG</sequence>
<keyword evidence="4 8" id="KW-0276">Fatty acid metabolism</keyword>
<comment type="caution">
    <text evidence="10">The sequence shown here is derived from an EMBL/GenBank/DDBJ whole genome shotgun (WGS) entry which is preliminary data.</text>
</comment>
<dbReference type="Pfam" id="PF01648">
    <property type="entry name" value="ACPS"/>
    <property type="match status" value="1"/>
</dbReference>
<dbReference type="Proteomes" id="UP000635278">
    <property type="component" value="Unassembled WGS sequence"/>
</dbReference>
<keyword evidence="6 8" id="KW-0443">Lipid metabolism</keyword>
<keyword evidence="7 8" id="KW-0275">Fatty acid biosynthesis</keyword>
<dbReference type="RefSeq" id="WP_173581847.1">
    <property type="nucleotide sequence ID" value="NZ_WOTB01000002.1"/>
</dbReference>
<proteinExistence type="inferred from homology"/>
<evidence type="ECO:0000256" key="8">
    <source>
        <dbReference type="HAMAP-Rule" id="MF_00101"/>
    </source>
</evidence>
<feature type="domain" description="4'-phosphopantetheinyl transferase" evidence="9">
    <location>
        <begin position="4"/>
        <end position="102"/>
    </location>
</feature>
<dbReference type="NCBIfam" id="TIGR00556">
    <property type="entry name" value="pantethn_trn"/>
    <property type="match status" value="1"/>
</dbReference>
<comment type="cofactor">
    <cofactor evidence="8">
        <name>Mg(2+)</name>
        <dbReference type="ChEBI" id="CHEBI:18420"/>
    </cofactor>
</comment>
<evidence type="ECO:0000256" key="2">
    <source>
        <dbReference type="ARBA" id="ARBA00022679"/>
    </source>
</evidence>